<gene>
    <name evidence="1" type="ORF">L207DRAFT_562561</name>
</gene>
<evidence type="ECO:0000313" key="1">
    <source>
        <dbReference type="EMBL" id="PMD45357.1"/>
    </source>
</evidence>
<dbReference type="EMBL" id="KZ613940">
    <property type="protein sequence ID" value="PMD45357.1"/>
    <property type="molecule type" value="Genomic_DNA"/>
</dbReference>
<evidence type="ECO:0000313" key="2">
    <source>
        <dbReference type="Proteomes" id="UP000235786"/>
    </source>
</evidence>
<reference evidence="1 2" key="1">
    <citation type="submission" date="2016-04" db="EMBL/GenBank/DDBJ databases">
        <title>A degradative enzymes factory behind the ericoid mycorrhizal symbiosis.</title>
        <authorList>
            <consortium name="DOE Joint Genome Institute"/>
            <person name="Martino E."/>
            <person name="Morin E."/>
            <person name="Grelet G."/>
            <person name="Kuo A."/>
            <person name="Kohler A."/>
            <person name="Daghino S."/>
            <person name="Barry K."/>
            <person name="Choi C."/>
            <person name="Cichocki N."/>
            <person name="Clum A."/>
            <person name="Copeland A."/>
            <person name="Hainaut M."/>
            <person name="Haridas S."/>
            <person name="Labutti K."/>
            <person name="Lindquist E."/>
            <person name="Lipzen A."/>
            <person name="Khouja H.-R."/>
            <person name="Murat C."/>
            <person name="Ohm R."/>
            <person name="Olson A."/>
            <person name="Spatafora J."/>
            <person name="Veneault-Fourrey C."/>
            <person name="Henrissat B."/>
            <person name="Grigoriev I."/>
            <person name="Martin F."/>
            <person name="Perotto S."/>
        </authorList>
    </citation>
    <scope>NUCLEOTIDE SEQUENCE [LARGE SCALE GENOMIC DNA]</scope>
    <source>
        <strain evidence="1 2">F</strain>
    </source>
</reference>
<protein>
    <submittedName>
        <fullName evidence="1">Uncharacterized protein</fullName>
    </submittedName>
</protein>
<dbReference type="Proteomes" id="UP000235786">
    <property type="component" value="Unassembled WGS sequence"/>
</dbReference>
<accession>A0A2J6S3N2</accession>
<sequence length="362" mass="40965">MRAKPEESFQFVFINTLDGKRANPKSTYSPAIRSYLRKRTISERRQRNAVPKFHGKRQLLQRAFSLRPAKTPGNDPGPEPASLNLDVDKAITAESLVKLDLTQHHLGDQSWMSSNSEEPRRAELSDYLLEPRKLPRREHSSRHELLTKTPAAQQAKFQPHRDYNAGGEQCASQMRQVGMYLKHPPRPQTSVRTILSAGKLDPFRSYPIDASLHEHWLIYYYTSVCCQAFPKDRETGHSRLLTKFVPMCLTDKLAFKGLLFAAERHSRGMAGLIPHISTRALRLASEICTLLNEEISKPNLVVTDAMIATVINLCGVELQDGGQHSKFICHMSGLEQMVRLRGGLNNLGSDGFLRDLVIWCKL</sequence>
<keyword evidence="2" id="KW-1185">Reference proteome</keyword>
<proteinExistence type="predicted"/>
<dbReference type="AlphaFoldDB" id="A0A2J6S3N2"/>
<name>A0A2J6S3N2_HYAVF</name>
<dbReference type="PANTHER" id="PTHR37540:SF5">
    <property type="entry name" value="TRANSCRIPTION FACTOR DOMAIN-CONTAINING PROTEIN"/>
    <property type="match status" value="1"/>
</dbReference>
<dbReference type="STRING" id="1149755.A0A2J6S3N2"/>
<dbReference type="PANTHER" id="PTHR37540">
    <property type="entry name" value="TRANSCRIPTION FACTOR (ACR-2), PUTATIVE-RELATED-RELATED"/>
    <property type="match status" value="1"/>
</dbReference>
<organism evidence="1 2">
    <name type="scientific">Hyaloscypha variabilis (strain UAMH 11265 / GT02V1 / F)</name>
    <name type="common">Meliniomyces variabilis</name>
    <dbReference type="NCBI Taxonomy" id="1149755"/>
    <lineage>
        <taxon>Eukaryota</taxon>
        <taxon>Fungi</taxon>
        <taxon>Dikarya</taxon>
        <taxon>Ascomycota</taxon>
        <taxon>Pezizomycotina</taxon>
        <taxon>Leotiomycetes</taxon>
        <taxon>Helotiales</taxon>
        <taxon>Hyaloscyphaceae</taxon>
        <taxon>Hyaloscypha</taxon>
        <taxon>Hyaloscypha variabilis</taxon>
    </lineage>
</organism>
<dbReference type="OrthoDB" id="4159781at2759"/>